<proteinExistence type="predicted"/>
<organism evidence="1">
    <name type="scientific">Caldithrix abyssi</name>
    <dbReference type="NCBI Taxonomy" id="187145"/>
    <lineage>
        <taxon>Bacteria</taxon>
        <taxon>Pseudomonadati</taxon>
        <taxon>Calditrichota</taxon>
        <taxon>Calditrichia</taxon>
        <taxon>Calditrichales</taxon>
        <taxon>Calditrichaceae</taxon>
        <taxon>Caldithrix</taxon>
    </lineage>
</organism>
<accession>A0A7V4WUE1</accession>
<reference evidence="1" key="1">
    <citation type="journal article" date="2020" name="mSystems">
        <title>Genome- and Community-Level Interaction Insights into Carbon Utilization and Element Cycling Functions of Hydrothermarchaeota in Hydrothermal Sediment.</title>
        <authorList>
            <person name="Zhou Z."/>
            <person name="Liu Y."/>
            <person name="Xu W."/>
            <person name="Pan J."/>
            <person name="Luo Z.H."/>
            <person name="Li M."/>
        </authorList>
    </citation>
    <scope>NUCLEOTIDE SEQUENCE [LARGE SCALE GENOMIC DNA]</scope>
    <source>
        <strain evidence="1">HyVt-577</strain>
    </source>
</reference>
<dbReference type="Proteomes" id="UP000885779">
    <property type="component" value="Unassembled WGS sequence"/>
</dbReference>
<dbReference type="AlphaFoldDB" id="A0A7V4WUE1"/>
<comment type="caution">
    <text evidence="1">The sequence shown here is derived from an EMBL/GenBank/DDBJ whole genome shotgun (WGS) entry which is preliminary data.</text>
</comment>
<name>A0A7V4WUE1_CALAY</name>
<evidence type="ECO:0000313" key="1">
    <source>
        <dbReference type="EMBL" id="HGY55234.1"/>
    </source>
</evidence>
<protein>
    <submittedName>
        <fullName evidence="1">Uncharacterized protein</fullName>
    </submittedName>
</protein>
<gene>
    <name evidence="1" type="ORF">ENK44_06025</name>
</gene>
<dbReference type="EMBL" id="DRQG01000055">
    <property type="protein sequence ID" value="HGY55234.1"/>
    <property type="molecule type" value="Genomic_DNA"/>
</dbReference>
<sequence>MSKYSLRAVITVLIFACKKTDSVIDSTPQIEEIRPLDIANKLKQWSVNQPDPFVIFNMGDTTNGRLNDYGDVVTNIVYEQYDIFGKRIDSLVIDSSSARFLIGGNRSKEELKTFYDAIDISFEEEKMVFLLHAYNLKLRMMHYDSVTYDLNIKLLEWAKHQYPPKTIWAGMYSLINEMPNSGGYSTPMFTFRGVQNLQYFTRSVDSAIVQNIVSTVDTSLTSGQLKRIMEPVADIQFYDTQYGDE</sequence>